<proteinExistence type="predicted"/>
<gene>
    <name evidence="3" type="ORF">Acr_14g0009640</name>
</gene>
<dbReference type="AlphaFoldDB" id="A0A7J0FRI6"/>
<organism evidence="3 4">
    <name type="scientific">Actinidia rufa</name>
    <dbReference type="NCBI Taxonomy" id="165716"/>
    <lineage>
        <taxon>Eukaryota</taxon>
        <taxon>Viridiplantae</taxon>
        <taxon>Streptophyta</taxon>
        <taxon>Embryophyta</taxon>
        <taxon>Tracheophyta</taxon>
        <taxon>Spermatophyta</taxon>
        <taxon>Magnoliopsida</taxon>
        <taxon>eudicotyledons</taxon>
        <taxon>Gunneridae</taxon>
        <taxon>Pentapetalae</taxon>
        <taxon>asterids</taxon>
        <taxon>Ericales</taxon>
        <taxon>Actinidiaceae</taxon>
        <taxon>Actinidia</taxon>
    </lineage>
</organism>
<keyword evidence="2" id="KW-0472">Membrane</keyword>
<keyword evidence="2" id="KW-1133">Transmembrane helix</keyword>
<dbReference type="OrthoDB" id="10263264at2759"/>
<keyword evidence="4" id="KW-1185">Reference proteome</keyword>
<dbReference type="EMBL" id="BJWL01000014">
    <property type="protein sequence ID" value="GFZ01329.1"/>
    <property type="molecule type" value="Genomic_DNA"/>
</dbReference>
<feature type="transmembrane region" description="Helical" evidence="2">
    <location>
        <begin position="81"/>
        <end position="97"/>
    </location>
</feature>
<dbReference type="Proteomes" id="UP000585474">
    <property type="component" value="Unassembled WGS sequence"/>
</dbReference>
<feature type="region of interest" description="Disordered" evidence="1">
    <location>
        <begin position="1"/>
        <end position="24"/>
    </location>
</feature>
<evidence type="ECO:0000313" key="3">
    <source>
        <dbReference type="EMBL" id="GFZ01329.1"/>
    </source>
</evidence>
<evidence type="ECO:0000313" key="4">
    <source>
        <dbReference type="Proteomes" id="UP000585474"/>
    </source>
</evidence>
<evidence type="ECO:0000256" key="1">
    <source>
        <dbReference type="SAM" id="MobiDB-lite"/>
    </source>
</evidence>
<accession>A0A7J0FRI6</accession>
<sequence>MAGALIPPSPVAGLDAPAGSTMSPSAVNSFRIAAVTERLALHVLTPPKNDAVEFFNLCLSLARFPLLRILLYSYVHVHMQINVSIFAYSSVFLIFSVKI</sequence>
<reference evidence="3 4" key="1">
    <citation type="submission" date="2019-07" db="EMBL/GenBank/DDBJ databases">
        <title>De Novo Assembly of kiwifruit Actinidia rufa.</title>
        <authorList>
            <person name="Sugita-Konishi S."/>
            <person name="Sato K."/>
            <person name="Mori E."/>
            <person name="Abe Y."/>
            <person name="Kisaki G."/>
            <person name="Hamano K."/>
            <person name="Suezawa K."/>
            <person name="Otani M."/>
            <person name="Fukuda T."/>
            <person name="Manabe T."/>
            <person name="Gomi K."/>
            <person name="Tabuchi M."/>
            <person name="Akimitsu K."/>
            <person name="Kataoka I."/>
        </authorList>
    </citation>
    <scope>NUCLEOTIDE SEQUENCE [LARGE SCALE GENOMIC DNA]</scope>
    <source>
        <strain evidence="4">cv. Fuchu</strain>
    </source>
</reference>
<comment type="caution">
    <text evidence="3">The sequence shown here is derived from an EMBL/GenBank/DDBJ whole genome shotgun (WGS) entry which is preliminary data.</text>
</comment>
<evidence type="ECO:0000256" key="2">
    <source>
        <dbReference type="SAM" id="Phobius"/>
    </source>
</evidence>
<protein>
    <submittedName>
        <fullName evidence="3">Uncharacterized protein</fullName>
    </submittedName>
</protein>
<name>A0A7J0FRI6_9ERIC</name>
<keyword evidence="2" id="KW-0812">Transmembrane</keyword>